<name>A0A117QNE0_9ACTN</name>
<reference evidence="2 3" key="1">
    <citation type="submission" date="2015-10" db="EMBL/GenBank/DDBJ databases">
        <title>Draft genome sequence of Streptomyces longwoodensis DSM 41677, type strain for the species Streptomyces longwoodensis.</title>
        <authorList>
            <person name="Ruckert C."/>
            <person name="Winkler A."/>
            <person name="Kalinowski J."/>
            <person name="Kampfer P."/>
            <person name="Glaeser S."/>
        </authorList>
    </citation>
    <scope>NUCLEOTIDE SEQUENCE [LARGE SCALE GENOMIC DNA]</scope>
    <source>
        <strain evidence="2 3">DSM 41677</strain>
    </source>
</reference>
<dbReference type="STRING" id="68231.AQJ30_15355"/>
<dbReference type="Proteomes" id="UP000053271">
    <property type="component" value="Unassembled WGS sequence"/>
</dbReference>
<dbReference type="EMBL" id="LMWS01000018">
    <property type="protein sequence ID" value="KUN37886.1"/>
    <property type="molecule type" value="Genomic_DNA"/>
</dbReference>
<feature type="transmembrane region" description="Helical" evidence="1">
    <location>
        <begin position="32"/>
        <end position="49"/>
    </location>
</feature>
<evidence type="ECO:0000256" key="1">
    <source>
        <dbReference type="SAM" id="Phobius"/>
    </source>
</evidence>
<organism evidence="2 3">
    <name type="scientific">Streptomyces longwoodensis</name>
    <dbReference type="NCBI Taxonomy" id="68231"/>
    <lineage>
        <taxon>Bacteria</taxon>
        <taxon>Bacillati</taxon>
        <taxon>Actinomycetota</taxon>
        <taxon>Actinomycetes</taxon>
        <taxon>Kitasatosporales</taxon>
        <taxon>Streptomycetaceae</taxon>
        <taxon>Streptomyces</taxon>
    </lineage>
</organism>
<feature type="transmembrane region" description="Helical" evidence="1">
    <location>
        <begin position="5"/>
        <end position="26"/>
    </location>
</feature>
<keyword evidence="1" id="KW-0472">Membrane</keyword>
<proteinExistence type="predicted"/>
<comment type="caution">
    <text evidence="2">The sequence shown here is derived from an EMBL/GenBank/DDBJ whole genome shotgun (WGS) entry which is preliminary data.</text>
</comment>
<protein>
    <submittedName>
        <fullName evidence="2">Uncharacterized protein</fullName>
    </submittedName>
</protein>
<keyword evidence="1" id="KW-0812">Transmembrane</keyword>
<keyword evidence="1" id="KW-1133">Transmembrane helix</keyword>
<keyword evidence="3" id="KW-1185">Reference proteome</keyword>
<gene>
    <name evidence="2" type="ORF">AQJ30_15355</name>
</gene>
<evidence type="ECO:0000313" key="2">
    <source>
        <dbReference type="EMBL" id="KUN37886.1"/>
    </source>
</evidence>
<accession>A0A117QNE0</accession>
<evidence type="ECO:0000313" key="3">
    <source>
        <dbReference type="Proteomes" id="UP000053271"/>
    </source>
</evidence>
<sequence length="96" mass="10364">MLPSVLRTVVPLVAGWAIVALTHLGFTLDSETAQAAVTLLVAGAYYLLFRLLERAVEKFGGPPWIQGAAGALLGYARPPRYRPTDDVGDLIRQSRS</sequence>
<dbReference type="AlphaFoldDB" id="A0A117QNE0"/>